<dbReference type="Gene3D" id="6.10.140.1460">
    <property type="match status" value="1"/>
</dbReference>
<dbReference type="Gene3D" id="1.25.40.10">
    <property type="entry name" value="Tetratricopeptide repeat domain"/>
    <property type="match status" value="1"/>
</dbReference>
<gene>
    <name evidence="2" type="ORF">LOTGIDRAFT_233739</name>
</gene>
<dbReference type="InterPro" id="IPR013547">
    <property type="entry name" value="P4H_N"/>
</dbReference>
<evidence type="ECO:0000313" key="2">
    <source>
        <dbReference type="EMBL" id="ESO90708.1"/>
    </source>
</evidence>
<dbReference type="GO" id="GO:0004656">
    <property type="term" value="F:procollagen-proline 4-dioxygenase activity"/>
    <property type="evidence" value="ECO:0007669"/>
    <property type="project" value="InterPro"/>
</dbReference>
<dbReference type="STRING" id="225164.V3ZHG4"/>
<dbReference type="HOGENOM" id="CLU_1095328_0_0_1"/>
<dbReference type="OrthoDB" id="420380at2759"/>
<keyword evidence="3" id="KW-1185">Reference proteome</keyword>
<proteinExistence type="predicted"/>
<organism evidence="2 3">
    <name type="scientific">Lottia gigantea</name>
    <name type="common">Giant owl limpet</name>
    <dbReference type="NCBI Taxonomy" id="225164"/>
    <lineage>
        <taxon>Eukaryota</taxon>
        <taxon>Metazoa</taxon>
        <taxon>Spiralia</taxon>
        <taxon>Lophotrochozoa</taxon>
        <taxon>Mollusca</taxon>
        <taxon>Gastropoda</taxon>
        <taxon>Patellogastropoda</taxon>
        <taxon>Lottioidea</taxon>
        <taxon>Lottiidae</taxon>
        <taxon>Lottia</taxon>
    </lineage>
</organism>
<dbReference type="CTD" id="20249337"/>
<accession>V3ZHG4</accession>
<dbReference type="EMBL" id="KB202367">
    <property type="protein sequence ID" value="ESO90708.1"/>
    <property type="molecule type" value="Genomic_DNA"/>
</dbReference>
<name>V3ZHG4_LOTGI</name>
<dbReference type="Proteomes" id="UP000030746">
    <property type="component" value="Unassembled WGS sequence"/>
</dbReference>
<dbReference type="OMA" id="WKHEIFD"/>
<dbReference type="Pfam" id="PF08336">
    <property type="entry name" value="P4Ha_N"/>
    <property type="match status" value="1"/>
</dbReference>
<feature type="domain" description="Prolyl 4-hydroxylase N-terminal" evidence="1">
    <location>
        <begin position="33"/>
        <end position="169"/>
    </location>
</feature>
<dbReference type="RefSeq" id="XP_009058699.1">
    <property type="nucleotide sequence ID" value="XM_009060451.1"/>
</dbReference>
<dbReference type="InterPro" id="IPR011990">
    <property type="entry name" value="TPR-like_helical_dom_sf"/>
</dbReference>
<sequence>MKIVKSKICTCVLYAHAFWIPIIHCDIFSALCKLQELPGKEKELISTFDRFLSKKRETSDIRDLKRFVDDMRYANKLISKNPRCLENPVNSYKFLYRIVAVWGQRLQQYSNCSVQDNTSLPYFINSVYNNSQSMSTWPNQTDLDGAGLALIRIGNAYNINSRRFHSGIFASSTISNLTGFDVLNIGLTASRVDHLYDAKKWLTDAIHLLSTERNTIDLIVRAYRSLGNIYNRLNAPQLAVDVLKQALTIGKYIY</sequence>
<dbReference type="GO" id="GO:0005783">
    <property type="term" value="C:endoplasmic reticulum"/>
    <property type="evidence" value="ECO:0007669"/>
    <property type="project" value="InterPro"/>
</dbReference>
<dbReference type="GeneID" id="20249337"/>
<dbReference type="KEGG" id="lgi:LOTGIDRAFT_233739"/>
<evidence type="ECO:0000259" key="1">
    <source>
        <dbReference type="Pfam" id="PF08336"/>
    </source>
</evidence>
<evidence type="ECO:0000313" key="3">
    <source>
        <dbReference type="Proteomes" id="UP000030746"/>
    </source>
</evidence>
<reference evidence="2 3" key="1">
    <citation type="journal article" date="2013" name="Nature">
        <title>Insights into bilaterian evolution from three spiralian genomes.</title>
        <authorList>
            <person name="Simakov O."/>
            <person name="Marletaz F."/>
            <person name="Cho S.J."/>
            <person name="Edsinger-Gonzales E."/>
            <person name="Havlak P."/>
            <person name="Hellsten U."/>
            <person name="Kuo D.H."/>
            <person name="Larsson T."/>
            <person name="Lv J."/>
            <person name="Arendt D."/>
            <person name="Savage R."/>
            <person name="Osoegawa K."/>
            <person name="de Jong P."/>
            <person name="Grimwood J."/>
            <person name="Chapman J.A."/>
            <person name="Shapiro H."/>
            <person name="Aerts A."/>
            <person name="Otillar R.P."/>
            <person name="Terry A.Y."/>
            <person name="Boore J.L."/>
            <person name="Grigoriev I.V."/>
            <person name="Lindberg D.R."/>
            <person name="Seaver E.C."/>
            <person name="Weisblat D.A."/>
            <person name="Putnam N.H."/>
            <person name="Rokhsar D.S."/>
        </authorList>
    </citation>
    <scope>NUCLEOTIDE SEQUENCE [LARGE SCALE GENOMIC DNA]</scope>
</reference>
<protein>
    <recommendedName>
        <fullName evidence="1">Prolyl 4-hydroxylase N-terminal domain-containing protein</fullName>
    </recommendedName>
</protein>
<dbReference type="AlphaFoldDB" id="V3ZHG4"/>